<evidence type="ECO:0000256" key="4">
    <source>
        <dbReference type="ARBA" id="ARBA00023125"/>
    </source>
</evidence>
<organism evidence="8 9">
    <name type="scientific">Gluconacetobacter liquefaciens</name>
    <name type="common">Acetobacter liquefaciens</name>
    <dbReference type="NCBI Taxonomy" id="89584"/>
    <lineage>
        <taxon>Bacteria</taxon>
        <taxon>Pseudomonadati</taxon>
        <taxon>Pseudomonadota</taxon>
        <taxon>Alphaproteobacteria</taxon>
        <taxon>Acetobacterales</taxon>
        <taxon>Acetobacteraceae</taxon>
        <taxon>Gluconacetobacter</taxon>
    </lineage>
</organism>
<evidence type="ECO:0000256" key="2">
    <source>
        <dbReference type="ARBA" id="ARBA00023015"/>
    </source>
</evidence>
<dbReference type="Pfam" id="PF04545">
    <property type="entry name" value="Sigma70_r4"/>
    <property type="match status" value="1"/>
</dbReference>
<dbReference type="Pfam" id="PF04542">
    <property type="entry name" value="Sigma70_r2"/>
    <property type="match status" value="1"/>
</dbReference>
<keyword evidence="4" id="KW-0238">DNA-binding</keyword>
<evidence type="ECO:0000313" key="9">
    <source>
        <dbReference type="Proteomes" id="UP000254958"/>
    </source>
</evidence>
<gene>
    <name evidence="8" type="ORF">C7453_1075</name>
</gene>
<dbReference type="NCBIfam" id="TIGR02937">
    <property type="entry name" value="sigma70-ECF"/>
    <property type="match status" value="1"/>
</dbReference>
<comment type="similarity">
    <text evidence="1">Belongs to the sigma-70 factor family. ECF subfamily.</text>
</comment>
<name>A0A370G280_GLULI</name>
<dbReference type="AlphaFoldDB" id="A0A370G280"/>
<dbReference type="Proteomes" id="UP000254958">
    <property type="component" value="Unassembled WGS sequence"/>
</dbReference>
<dbReference type="InterPro" id="IPR036388">
    <property type="entry name" value="WH-like_DNA-bd_sf"/>
</dbReference>
<dbReference type="InterPro" id="IPR014284">
    <property type="entry name" value="RNA_pol_sigma-70_dom"/>
</dbReference>
<accession>A0A370G280</accession>
<dbReference type="GO" id="GO:0016987">
    <property type="term" value="F:sigma factor activity"/>
    <property type="evidence" value="ECO:0007669"/>
    <property type="project" value="UniProtKB-KW"/>
</dbReference>
<evidence type="ECO:0000256" key="5">
    <source>
        <dbReference type="ARBA" id="ARBA00023163"/>
    </source>
</evidence>
<dbReference type="GO" id="GO:0003677">
    <property type="term" value="F:DNA binding"/>
    <property type="evidence" value="ECO:0007669"/>
    <property type="project" value="UniProtKB-KW"/>
</dbReference>
<evidence type="ECO:0000259" key="7">
    <source>
        <dbReference type="Pfam" id="PF04545"/>
    </source>
</evidence>
<feature type="domain" description="RNA polymerase sigma-70 region 2" evidence="6">
    <location>
        <begin position="33"/>
        <end position="100"/>
    </location>
</feature>
<comment type="caution">
    <text evidence="8">The sequence shown here is derived from an EMBL/GenBank/DDBJ whole genome shotgun (WGS) entry which is preliminary data.</text>
</comment>
<dbReference type="CDD" id="cd06171">
    <property type="entry name" value="Sigma70_r4"/>
    <property type="match status" value="1"/>
</dbReference>
<dbReference type="EMBL" id="QQAW01000007">
    <property type="protein sequence ID" value="RDI36959.1"/>
    <property type="molecule type" value="Genomic_DNA"/>
</dbReference>
<dbReference type="InterPro" id="IPR039425">
    <property type="entry name" value="RNA_pol_sigma-70-like"/>
</dbReference>
<feature type="domain" description="RNA polymerase sigma-70 region 4" evidence="7">
    <location>
        <begin position="135"/>
        <end position="184"/>
    </location>
</feature>
<dbReference type="SUPFAM" id="SSF88659">
    <property type="entry name" value="Sigma3 and sigma4 domains of RNA polymerase sigma factors"/>
    <property type="match status" value="1"/>
</dbReference>
<keyword evidence="3" id="KW-0731">Sigma factor</keyword>
<keyword evidence="9" id="KW-1185">Reference proteome</keyword>
<dbReference type="InterPro" id="IPR007627">
    <property type="entry name" value="RNA_pol_sigma70_r2"/>
</dbReference>
<protein>
    <submittedName>
        <fullName evidence="8">RNA polymerase sigma-70 factor (ECF subfamily)</fullName>
    </submittedName>
</protein>
<dbReference type="SUPFAM" id="SSF88946">
    <property type="entry name" value="Sigma2 domain of RNA polymerase sigma factors"/>
    <property type="match status" value="1"/>
</dbReference>
<evidence type="ECO:0000313" key="8">
    <source>
        <dbReference type="EMBL" id="RDI36959.1"/>
    </source>
</evidence>
<dbReference type="RefSeq" id="WP_245949014.1">
    <property type="nucleotide sequence ID" value="NZ_BJMI01000022.1"/>
</dbReference>
<keyword evidence="2" id="KW-0805">Transcription regulation</keyword>
<dbReference type="InterPro" id="IPR013324">
    <property type="entry name" value="RNA_pol_sigma_r3/r4-like"/>
</dbReference>
<sequence length="190" mass="20910">MTALDAPVPDGADLSALIARVAASRDRTAYAALFKYFAPRVKAYLRRAGMEGAEAEEATQDVMLIVWRKADRFDPARAGATTWVFAIARNVRIDHLRRRNSGAASTMPELDTEEHAPSAETLMLADEREERIRMALDGLTDEQREIVRLSFFSETPHAAISSALALPLGTVKSRIRLAMVKLRAAIGNDS</sequence>
<dbReference type="PANTHER" id="PTHR43133:SF62">
    <property type="entry name" value="RNA POLYMERASE SIGMA FACTOR SIGZ"/>
    <property type="match status" value="1"/>
</dbReference>
<dbReference type="Gene3D" id="1.10.10.10">
    <property type="entry name" value="Winged helix-like DNA-binding domain superfamily/Winged helix DNA-binding domain"/>
    <property type="match status" value="1"/>
</dbReference>
<dbReference type="GO" id="GO:0006352">
    <property type="term" value="P:DNA-templated transcription initiation"/>
    <property type="evidence" value="ECO:0007669"/>
    <property type="project" value="InterPro"/>
</dbReference>
<proteinExistence type="inferred from homology"/>
<evidence type="ECO:0000259" key="6">
    <source>
        <dbReference type="Pfam" id="PF04542"/>
    </source>
</evidence>
<dbReference type="PANTHER" id="PTHR43133">
    <property type="entry name" value="RNA POLYMERASE ECF-TYPE SIGMA FACTO"/>
    <property type="match status" value="1"/>
</dbReference>
<evidence type="ECO:0000256" key="3">
    <source>
        <dbReference type="ARBA" id="ARBA00023082"/>
    </source>
</evidence>
<dbReference type="InterPro" id="IPR007630">
    <property type="entry name" value="RNA_pol_sigma70_r4"/>
</dbReference>
<evidence type="ECO:0000256" key="1">
    <source>
        <dbReference type="ARBA" id="ARBA00010641"/>
    </source>
</evidence>
<dbReference type="Gene3D" id="1.10.1740.10">
    <property type="match status" value="1"/>
</dbReference>
<keyword evidence="5" id="KW-0804">Transcription</keyword>
<reference evidence="8 9" key="1">
    <citation type="submission" date="2018-07" db="EMBL/GenBank/DDBJ databases">
        <title>Genomic Encyclopedia of Type Strains, Phase IV (KMG-IV): sequencing the most valuable type-strain genomes for metagenomic binning, comparative biology and taxonomic classification.</title>
        <authorList>
            <person name="Goeker M."/>
        </authorList>
    </citation>
    <scope>NUCLEOTIDE SEQUENCE [LARGE SCALE GENOMIC DNA]</scope>
    <source>
        <strain evidence="8 9">DSM 5603</strain>
    </source>
</reference>
<dbReference type="InterPro" id="IPR013325">
    <property type="entry name" value="RNA_pol_sigma_r2"/>
</dbReference>